<dbReference type="EMBL" id="CP000555">
    <property type="protein sequence ID" value="ABM94381.1"/>
    <property type="molecule type" value="Genomic_DNA"/>
</dbReference>
<dbReference type="STRING" id="420662.Mpe_A1419"/>
<evidence type="ECO:0000313" key="1">
    <source>
        <dbReference type="EMBL" id="ABM94381.1"/>
    </source>
</evidence>
<dbReference type="KEGG" id="mpt:Mpe_A1419"/>
<reference evidence="1 2" key="1">
    <citation type="journal article" date="2007" name="J. Bacteriol.">
        <title>Whole-genome analysis of the methyl tert-butyl ether-degrading beta-proteobacterium Methylibium petroleiphilum PM1.</title>
        <authorList>
            <person name="Kane S.R."/>
            <person name="Chakicherla A.Y."/>
            <person name="Chain P.S.G."/>
            <person name="Schmidt R."/>
            <person name="Shin M.W."/>
            <person name="Legler T.C."/>
            <person name="Scow K.M."/>
            <person name="Larimer F.W."/>
            <person name="Lucas S.M."/>
            <person name="Richardson P.M."/>
            <person name="Hristova K.R."/>
        </authorList>
    </citation>
    <scope>NUCLEOTIDE SEQUENCE [LARGE SCALE GENOMIC DNA]</scope>
    <source>
        <strain evidence="2">ATCC BAA-1232 / LMG 22953 / PM1</strain>
    </source>
</reference>
<dbReference type="Proteomes" id="UP000000366">
    <property type="component" value="Chromosome"/>
</dbReference>
<protein>
    <submittedName>
        <fullName evidence="1">Uncharacterized protein</fullName>
    </submittedName>
</protein>
<evidence type="ECO:0000313" key="2">
    <source>
        <dbReference type="Proteomes" id="UP000000366"/>
    </source>
</evidence>
<dbReference type="eggNOG" id="COG5319">
    <property type="taxonomic scope" value="Bacteria"/>
</dbReference>
<sequence length="146" mass="15971">MKVLSLRCSHGHGFEGWFGSEDDYRSQCERGLVECPLCGSGEISRLPSAPRLNLSPSRAVEAASSAPTPEQQSVEALWLRAVHHVMAQTEDVGERFADEARRIHYGETAERGIRGQASAEQTQALREEGIEVHALPVPKALKGPLQ</sequence>
<organism evidence="1 2">
    <name type="scientific">Methylibium petroleiphilum (strain ATCC BAA-1232 / LMG 22953 / PM1)</name>
    <dbReference type="NCBI Taxonomy" id="420662"/>
    <lineage>
        <taxon>Bacteria</taxon>
        <taxon>Pseudomonadati</taxon>
        <taxon>Pseudomonadota</taxon>
        <taxon>Betaproteobacteria</taxon>
        <taxon>Burkholderiales</taxon>
        <taxon>Sphaerotilaceae</taxon>
        <taxon>Methylibium</taxon>
    </lineage>
</organism>
<dbReference type="AlphaFoldDB" id="A2SFP2"/>
<keyword evidence="2" id="KW-1185">Reference proteome</keyword>
<accession>A2SFP2</accession>
<proteinExistence type="predicted"/>
<name>A2SFP2_METPP</name>
<dbReference type="HOGENOM" id="CLU_112041_1_0_4"/>
<dbReference type="RefSeq" id="WP_011829018.1">
    <property type="nucleotide sequence ID" value="NC_008825.1"/>
</dbReference>
<dbReference type="Pfam" id="PF06676">
    <property type="entry name" value="DUF1178"/>
    <property type="match status" value="1"/>
</dbReference>
<gene>
    <name evidence="1" type="ordered locus">Mpe_A1419</name>
</gene>
<dbReference type="InterPro" id="IPR009562">
    <property type="entry name" value="DUF1178"/>
</dbReference>
<dbReference type="PIRSF" id="PIRSF032131">
    <property type="entry name" value="UCP032131"/>
    <property type="match status" value="1"/>
</dbReference>